<dbReference type="InterPro" id="IPR003736">
    <property type="entry name" value="PAAI_dom"/>
</dbReference>
<keyword evidence="2" id="KW-0378">Hydrolase</keyword>
<protein>
    <submittedName>
        <fullName evidence="4">Thioesterase/thiol ester dehydrase-isomerase</fullName>
    </submittedName>
</protein>
<dbReference type="PANTHER" id="PTHR21660:SF1">
    <property type="entry name" value="ACYL-COENZYME A THIOESTERASE 13"/>
    <property type="match status" value="1"/>
</dbReference>
<reference evidence="4 5" key="1">
    <citation type="journal article" date="2015" name="Genome Biol. Evol.">
        <title>Phylogenomic analyses indicate that early fungi evolved digesting cell walls of algal ancestors of land plants.</title>
        <authorList>
            <person name="Chang Y."/>
            <person name="Wang S."/>
            <person name="Sekimoto S."/>
            <person name="Aerts A.L."/>
            <person name="Choi C."/>
            <person name="Clum A."/>
            <person name="LaButti K.M."/>
            <person name="Lindquist E.A."/>
            <person name="Yee Ngan C."/>
            <person name="Ohm R.A."/>
            <person name="Salamov A.A."/>
            <person name="Grigoriev I.V."/>
            <person name="Spatafora J.W."/>
            <person name="Berbee M.L."/>
        </authorList>
    </citation>
    <scope>NUCLEOTIDE SEQUENCE [LARGE SCALE GENOMIC DNA]</scope>
    <source>
        <strain evidence="4 5">JEL478</strain>
    </source>
</reference>
<dbReference type="NCBIfam" id="TIGR00369">
    <property type="entry name" value="unchar_dom_1"/>
    <property type="match status" value="1"/>
</dbReference>
<comment type="similarity">
    <text evidence="1">Belongs to the thioesterase PaaI family.</text>
</comment>
<dbReference type="EMBL" id="KQ965742">
    <property type="protein sequence ID" value="KXS18421.1"/>
    <property type="molecule type" value="Genomic_DNA"/>
</dbReference>
<dbReference type="PANTHER" id="PTHR21660">
    <property type="entry name" value="THIOESTERASE SUPERFAMILY MEMBER-RELATED"/>
    <property type="match status" value="1"/>
</dbReference>
<organism evidence="4 5">
    <name type="scientific">Gonapodya prolifera (strain JEL478)</name>
    <name type="common">Monoblepharis prolifera</name>
    <dbReference type="NCBI Taxonomy" id="1344416"/>
    <lineage>
        <taxon>Eukaryota</taxon>
        <taxon>Fungi</taxon>
        <taxon>Fungi incertae sedis</taxon>
        <taxon>Chytridiomycota</taxon>
        <taxon>Chytridiomycota incertae sedis</taxon>
        <taxon>Monoblepharidomycetes</taxon>
        <taxon>Monoblepharidales</taxon>
        <taxon>Gonapodyaceae</taxon>
        <taxon>Gonapodya</taxon>
    </lineage>
</organism>
<feature type="domain" description="Thioesterase" evidence="3">
    <location>
        <begin position="73"/>
        <end position="151"/>
    </location>
</feature>
<keyword evidence="4" id="KW-0413">Isomerase</keyword>
<keyword evidence="5" id="KW-1185">Reference proteome</keyword>
<dbReference type="OMA" id="VDIHISY"/>
<name>A0A139ANU4_GONPJ</name>
<evidence type="ECO:0000256" key="1">
    <source>
        <dbReference type="ARBA" id="ARBA00008324"/>
    </source>
</evidence>
<dbReference type="GO" id="GO:0047617">
    <property type="term" value="F:fatty acyl-CoA hydrolase activity"/>
    <property type="evidence" value="ECO:0007669"/>
    <property type="project" value="InterPro"/>
</dbReference>
<evidence type="ECO:0000313" key="5">
    <source>
        <dbReference type="Proteomes" id="UP000070544"/>
    </source>
</evidence>
<evidence type="ECO:0000256" key="2">
    <source>
        <dbReference type="ARBA" id="ARBA00022801"/>
    </source>
</evidence>
<dbReference type="AlphaFoldDB" id="A0A139ANU4"/>
<dbReference type="InterPro" id="IPR039298">
    <property type="entry name" value="ACOT13"/>
</dbReference>
<evidence type="ECO:0000259" key="3">
    <source>
        <dbReference type="Pfam" id="PF03061"/>
    </source>
</evidence>
<dbReference type="OrthoDB" id="46529at2759"/>
<proteinExistence type="inferred from homology"/>
<dbReference type="CDD" id="cd03443">
    <property type="entry name" value="PaaI_thioesterase"/>
    <property type="match status" value="1"/>
</dbReference>
<accession>A0A139ANU4</accession>
<dbReference type="InterPro" id="IPR006683">
    <property type="entry name" value="Thioestr_dom"/>
</dbReference>
<dbReference type="SUPFAM" id="SSF54637">
    <property type="entry name" value="Thioesterase/thiol ester dehydrase-isomerase"/>
    <property type="match status" value="1"/>
</dbReference>
<gene>
    <name evidence="4" type="ORF">M427DRAFT_53808</name>
</gene>
<evidence type="ECO:0000313" key="4">
    <source>
        <dbReference type="EMBL" id="KXS18421.1"/>
    </source>
</evidence>
<dbReference type="Pfam" id="PF03061">
    <property type="entry name" value="4HBT"/>
    <property type="match status" value="1"/>
</dbReference>
<sequence>MSATPPPPLKPAPFTGDASITQHVQKYVGVWSEGVGYGYDVAMFSDGVVKVIAAEKGRVHAQMVVEKRHLNVYGTLHGGLIATLIDNVTTFAIISHADGTDKLDTTNSVELSVGYLKGVNLGDTLDLYGYCPKAGRTLAFTSCDIFVKDTLVAQGRHTKFVFPPTPGGLAKAVEDRKRKEGML</sequence>
<dbReference type="Gene3D" id="3.10.129.10">
    <property type="entry name" value="Hotdog Thioesterase"/>
    <property type="match status" value="1"/>
</dbReference>
<dbReference type="STRING" id="1344416.A0A139ANU4"/>
<dbReference type="GO" id="GO:0016853">
    <property type="term" value="F:isomerase activity"/>
    <property type="evidence" value="ECO:0007669"/>
    <property type="project" value="UniProtKB-KW"/>
</dbReference>
<dbReference type="InterPro" id="IPR029069">
    <property type="entry name" value="HotDog_dom_sf"/>
</dbReference>
<dbReference type="Proteomes" id="UP000070544">
    <property type="component" value="Unassembled WGS sequence"/>
</dbReference>